<protein>
    <recommendedName>
        <fullName evidence="1">Hemerythrin-like domain-containing protein</fullName>
    </recommendedName>
</protein>
<feature type="domain" description="Hemerythrin-like" evidence="1">
    <location>
        <begin position="3"/>
        <end position="136"/>
    </location>
</feature>
<sequence>MMPTERLEEEHQVILKMLEIGHAMSEDMDKVDNETLGSVIDFIRTFADRCHHAKEEKVLFVEAERHGVPKEGGPIGMMLVEHDEGRGYVKAMAEALKKIKGGDKKAAAAYRENLLKFAELLETHIRKENQILYPMINMHLPPELQAGILKKFDKMEKEEVGEGAHEKYRALVEKLEKKFL</sequence>
<dbReference type="Gene3D" id="1.20.120.520">
    <property type="entry name" value="nmb1532 protein domain like"/>
    <property type="match status" value="1"/>
</dbReference>
<dbReference type="Proteomes" id="UP000178724">
    <property type="component" value="Unassembled WGS sequence"/>
</dbReference>
<dbReference type="EMBL" id="METM01000001">
    <property type="protein sequence ID" value="OGB91022.1"/>
    <property type="molecule type" value="Genomic_DNA"/>
</dbReference>
<dbReference type="GO" id="GO:0005886">
    <property type="term" value="C:plasma membrane"/>
    <property type="evidence" value="ECO:0007669"/>
    <property type="project" value="TreeGrafter"/>
</dbReference>
<gene>
    <name evidence="2" type="ORF">A2625_06920</name>
</gene>
<dbReference type="PANTHER" id="PTHR39966:SF1">
    <property type="entry name" value="HEMERYTHRIN-LIKE DOMAIN-CONTAINING PROTEIN"/>
    <property type="match status" value="1"/>
</dbReference>
<organism evidence="2 3">
    <name type="scientific">candidate division WOR-1 bacterium RIFCSPHIGHO2_01_FULL_53_15</name>
    <dbReference type="NCBI Taxonomy" id="1802564"/>
    <lineage>
        <taxon>Bacteria</taxon>
        <taxon>Bacillati</taxon>
        <taxon>Saganbacteria</taxon>
    </lineage>
</organism>
<reference evidence="2 3" key="1">
    <citation type="journal article" date="2016" name="Nat. Commun.">
        <title>Thousands of microbial genomes shed light on interconnected biogeochemical processes in an aquifer system.</title>
        <authorList>
            <person name="Anantharaman K."/>
            <person name="Brown C.T."/>
            <person name="Hug L.A."/>
            <person name="Sharon I."/>
            <person name="Castelle C.J."/>
            <person name="Probst A.J."/>
            <person name="Thomas B.C."/>
            <person name="Singh A."/>
            <person name="Wilkins M.J."/>
            <person name="Karaoz U."/>
            <person name="Brodie E.L."/>
            <person name="Williams K.H."/>
            <person name="Hubbard S.S."/>
            <person name="Banfield J.F."/>
        </authorList>
    </citation>
    <scope>NUCLEOTIDE SEQUENCE [LARGE SCALE GENOMIC DNA]</scope>
</reference>
<dbReference type="InterPro" id="IPR012312">
    <property type="entry name" value="Hemerythrin-like"/>
</dbReference>
<evidence type="ECO:0000259" key="1">
    <source>
        <dbReference type="Pfam" id="PF01814"/>
    </source>
</evidence>
<proteinExistence type="predicted"/>
<accession>A0A1F4Q6Z9</accession>
<dbReference type="Pfam" id="PF01814">
    <property type="entry name" value="Hemerythrin"/>
    <property type="match status" value="1"/>
</dbReference>
<name>A0A1F4Q6Z9_UNCSA</name>
<comment type="caution">
    <text evidence="2">The sequence shown here is derived from an EMBL/GenBank/DDBJ whole genome shotgun (WGS) entry which is preliminary data.</text>
</comment>
<evidence type="ECO:0000313" key="2">
    <source>
        <dbReference type="EMBL" id="OGB91022.1"/>
    </source>
</evidence>
<dbReference type="PANTHER" id="PTHR39966">
    <property type="entry name" value="BLL2471 PROTEIN-RELATED"/>
    <property type="match status" value="1"/>
</dbReference>
<evidence type="ECO:0000313" key="3">
    <source>
        <dbReference type="Proteomes" id="UP000178724"/>
    </source>
</evidence>
<dbReference type="AlphaFoldDB" id="A0A1F4Q6Z9"/>
<dbReference type="CDD" id="cd12108">
    <property type="entry name" value="Hr-like"/>
    <property type="match status" value="1"/>
</dbReference>